<feature type="domain" description="EGF-like" evidence="9">
    <location>
        <begin position="315"/>
        <end position="354"/>
    </location>
</feature>
<feature type="disulfide bond" evidence="6">
    <location>
        <begin position="302"/>
        <end position="311"/>
    </location>
</feature>
<evidence type="ECO:0000313" key="11">
    <source>
        <dbReference type="Proteomes" id="UP001249851"/>
    </source>
</evidence>
<feature type="domain" description="EGF-like" evidence="9">
    <location>
        <begin position="1239"/>
        <end position="1275"/>
    </location>
</feature>
<dbReference type="CDD" id="cd00054">
    <property type="entry name" value="EGF_CA"/>
    <property type="match status" value="5"/>
</dbReference>
<feature type="domain" description="EGF-like" evidence="9">
    <location>
        <begin position="686"/>
        <end position="725"/>
    </location>
</feature>
<keyword evidence="3" id="KW-0677">Repeat</keyword>
<reference evidence="10" key="1">
    <citation type="journal article" date="2023" name="G3 (Bethesda)">
        <title>Whole genome assembly and annotation of the endangered Caribbean coral Acropora cervicornis.</title>
        <authorList>
            <person name="Selwyn J.D."/>
            <person name="Vollmer S.V."/>
        </authorList>
    </citation>
    <scope>NUCLEOTIDE SEQUENCE</scope>
    <source>
        <strain evidence="10">K2</strain>
    </source>
</reference>
<dbReference type="InterPro" id="IPR013032">
    <property type="entry name" value="EGF-like_CS"/>
</dbReference>
<evidence type="ECO:0000256" key="4">
    <source>
        <dbReference type="ARBA" id="ARBA00023157"/>
    </source>
</evidence>
<dbReference type="Pfam" id="PF00054">
    <property type="entry name" value="Laminin_G_1"/>
    <property type="match status" value="3"/>
</dbReference>
<dbReference type="FunFam" id="2.10.25.10:FF:000066">
    <property type="entry name" value="FAT atypical cadherin 4"/>
    <property type="match status" value="1"/>
</dbReference>
<feature type="disulfide bond" evidence="6">
    <location>
        <begin position="344"/>
        <end position="353"/>
    </location>
</feature>
<dbReference type="EMBL" id="JARQWQ010000037">
    <property type="protein sequence ID" value="KAK2560290.1"/>
    <property type="molecule type" value="Genomic_DNA"/>
</dbReference>
<dbReference type="Proteomes" id="UP001249851">
    <property type="component" value="Unassembled WGS sequence"/>
</dbReference>
<feature type="disulfide bond" evidence="6">
    <location>
        <begin position="264"/>
        <end position="273"/>
    </location>
</feature>
<dbReference type="CDD" id="cd00110">
    <property type="entry name" value="LamG"/>
    <property type="match status" value="3"/>
</dbReference>
<feature type="domain" description="Laminin G" evidence="8">
    <location>
        <begin position="733"/>
        <end position="918"/>
    </location>
</feature>
<dbReference type="PROSITE" id="PS50026">
    <property type="entry name" value="EGF_3"/>
    <property type="match status" value="7"/>
</dbReference>
<dbReference type="PANTHER" id="PTHR15036:SF85">
    <property type="entry name" value="SP2353, ISOFORM A"/>
    <property type="match status" value="1"/>
</dbReference>
<feature type="disulfide bond" evidence="6">
    <location>
        <begin position="1227"/>
        <end position="1236"/>
    </location>
</feature>
<dbReference type="Pfam" id="PF00008">
    <property type="entry name" value="EGF"/>
    <property type="match status" value="3"/>
</dbReference>
<comment type="caution">
    <text evidence="10">The sequence shown here is derived from an EMBL/GenBank/DDBJ whole genome shotgun (WGS) entry which is preliminary data.</text>
</comment>
<evidence type="ECO:0000256" key="7">
    <source>
        <dbReference type="SAM" id="MobiDB-lite"/>
    </source>
</evidence>
<feature type="domain" description="EGF-like" evidence="9">
    <location>
        <begin position="276"/>
        <end position="312"/>
    </location>
</feature>
<feature type="disulfide bond" evidence="6">
    <location>
        <begin position="715"/>
        <end position="724"/>
    </location>
</feature>
<dbReference type="SUPFAM" id="SSF57196">
    <property type="entry name" value="EGF/Laminin"/>
    <property type="match status" value="5"/>
</dbReference>
<dbReference type="SMART" id="SM00282">
    <property type="entry name" value="LamG"/>
    <property type="match status" value="3"/>
</dbReference>
<feature type="disulfide bond" evidence="6">
    <location>
        <begin position="1265"/>
        <end position="1274"/>
    </location>
</feature>
<evidence type="ECO:0000256" key="1">
    <source>
        <dbReference type="ARBA" id="ARBA00022536"/>
    </source>
</evidence>
<dbReference type="Gene3D" id="2.60.120.200">
    <property type="match status" value="3"/>
</dbReference>
<dbReference type="InterPro" id="IPR001881">
    <property type="entry name" value="EGF-like_Ca-bd_dom"/>
</dbReference>
<dbReference type="PANTHER" id="PTHR15036">
    <property type="entry name" value="PIKACHURIN-LIKE PROTEIN"/>
    <property type="match status" value="1"/>
</dbReference>
<evidence type="ECO:0000256" key="2">
    <source>
        <dbReference type="ARBA" id="ARBA00022729"/>
    </source>
</evidence>
<feature type="region of interest" description="Disordered" evidence="7">
    <location>
        <begin position="577"/>
        <end position="600"/>
    </location>
</feature>
<keyword evidence="2" id="KW-0732">Signal</keyword>
<protein>
    <submittedName>
        <fullName evidence="10">Protein eyes shut-like protein</fullName>
    </submittedName>
</protein>
<feature type="disulfide bond" evidence="6">
    <location>
        <begin position="943"/>
        <end position="952"/>
    </location>
</feature>
<evidence type="ECO:0000259" key="9">
    <source>
        <dbReference type="PROSITE" id="PS50026"/>
    </source>
</evidence>
<feature type="domain" description="EGF-like" evidence="9">
    <location>
        <begin position="232"/>
        <end position="274"/>
    </location>
</feature>
<proteinExistence type="predicted"/>
<evidence type="ECO:0000313" key="10">
    <source>
        <dbReference type="EMBL" id="KAK2560290.1"/>
    </source>
</evidence>
<dbReference type="PROSITE" id="PS00010">
    <property type="entry name" value="ASX_HYDROXYL"/>
    <property type="match status" value="1"/>
</dbReference>
<evidence type="ECO:0000256" key="6">
    <source>
        <dbReference type="PROSITE-ProRule" id="PRU00076"/>
    </source>
</evidence>
<dbReference type="Pfam" id="PF12661">
    <property type="entry name" value="hEGF"/>
    <property type="match status" value="1"/>
</dbReference>
<dbReference type="FunFam" id="2.10.25.10:FF:000012">
    <property type="entry name" value="Delta-like protein"/>
    <property type="match status" value="1"/>
</dbReference>
<evidence type="ECO:0000259" key="8">
    <source>
        <dbReference type="PROSITE" id="PS50025"/>
    </source>
</evidence>
<dbReference type="InterPro" id="IPR050372">
    <property type="entry name" value="Neurexin-related_CASP"/>
</dbReference>
<evidence type="ECO:0000256" key="5">
    <source>
        <dbReference type="ARBA" id="ARBA00023180"/>
    </source>
</evidence>
<reference evidence="10" key="2">
    <citation type="journal article" date="2023" name="Science">
        <title>Genomic signatures of disease resistance in endangered staghorn corals.</title>
        <authorList>
            <person name="Vollmer S.V."/>
            <person name="Selwyn J.D."/>
            <person name="Despard B.A."/>
            <person name="Roesel C.L."/>
        </authorList>
    </citation>
    <scope>NUCLEOTIDE SEQUENCE</scope>
    <source>
        <strain evidence="10">K2</strain>
    </source>
</reference>
<dbReference type="PROSITE" id="PS00022">
    <property type="entry name" value="EGF_1"/>
    <property type="match status" value="8"/>
</dbReference>
<sequence length="1469" mass="160556">MYVVIMYMCYTFVLGFERRICYFMLIVLASEYLSRASAQNSTVVSFPSTLCPPSYHCFNNSARTVEIALGHNGHICSTEEACYGEVDPLGFVIGPRQIPQTVIQGDKVIFKPESFAVKMINVTRYAYGECVQGGQQVHNMTTFPFEVPSEFLNPLGIKYFINYNNPMLYSCRFGIRIELYVRSRKEPNCVNPSNQLGVCSGKGLCGSSTKTYFTRNYTCFCLEAYQEKYCQELDSCHQSRNPCKNGATCLDFPDGITDSFNCSCPSGYTGKYCEEKIDHCRSNPCLNGSICTNEGNSYKCLCQPDFQGINCGDAIPNLCELKPCKNGGTCVRSGERRGNYTCNCTPYFTGRNCTVDVTSSSHQFSSTLRFQSSILYSMPLVDVSSFAPKVFSTSKQMSEFFDATSNVGTMLSQIMWSSSISLTESTQTTQPILAPTSVRHWSTYQTLVQSSMPSLRVLTSSMRMISSTSVAASQVISLFQTTTAYNNSSTSVQRSSSLVARTKLSVNYTSISTSLSRLLTSHVTNDLSAHSIWSSSSTPLLPSSRSLFPSPLSIFSSSSSSRSSSPLWSSSLPSSLASSSQSSSSPSRSSSSSPSQLLSSSSPTVFATLTVTQTSSVHPTPRTAAIFASSLSTSASQDESSPSSIRLSRLTSPFYSSTRNVSPSRSTVIVSSTSMIPTLMPVIPLKNQTCSNEPCLNNGTCNPEPYIGYQFRCECSYPTVGPLCMSIKEGAQLHFPAFSRGSFLEHKTIAFNFEENTIVLKFRTNASEGLLLFAADHKRRGDFIQLRVTGGKLEFRFSPGDGSLFIQSNQVVNTGEIVLATAKYVMTSDPPFGTLQVDNGVQLKREVGGKLKGIQLYGKWYIGGVPPGVNMQNETKNLAAPSPSFDGSIQDVQVNGETITLAEANNWFNINEGDLPACDSKPCQNGGECIPQGENVHDYTCNCNASFTGRNCEVHIRCQSEDCNGGECIPKDSDPANFVCLCPLGKAGVQCKTSINITLPLFTITQTFPSFLRYPVPKEAVKSFHVSFQFRLGNLSSSNDSLLVYSAQNKFQGSGDDFFAVGLKDNKVLLHFNLGSGAARIYSSPLNKSLDWHFVVAGRVGRDGYLYVDNQPRKEGKSPGPLIGLNLFEPLYIGGIPDIKQLPSVSEFKTGGFHGSIYDAAIRFSLNSPFIQLNASKGPQNLDSNIWYAESGRNVGDEKYDECTLRIPPCANNGSCERAGATFLCSCPADWAGLYCAQRRQPCYGYNPCVNGVCRPDGLSIKCDCPLGKTGQRCEQDITIQTPLFQDFSFMQFQSTNIRKTSQISIRFKAGTVNGILFYSGYRDQSDKGDFLSIYLHNGFIKLRYNLGSGTGEARSNSSIDLNTWYTVSVNREDKNATLTVSGDTPISVISPGTAVSLNVPSSFYLGGVPTLNAINPNAVDSFVQDFVGCIDMFMVNNILYMQASTGALEEEHGEALKVQKEDWGILLQ</sequence>
<feature type="domain" description="EGF-like" evidence="9">
    <location>
        <begin position="1199"/>
        <end position="1237"/>
    </location>
</feature>
<dbReference type="InterPro" id="IPR000742">
    <property type="entry name" value="EGF"/>
</dbReference>
<dbReference type="InterPro" id="IPR000152">
    <property type="entry name" value="EGF-type_Asp/Asn_hydroxyl_site"/>
</dbReference>
<dbReference type="GO" id="GO:0016020">
    <property type="term" value="C:membrane"/>
    <property type="evidence" value="ECO:0007669"/>
    <property type="project" value="UniProtKB-SubCell"/>
</dbReference>
<gene>
    <name evidence="10" type="ORF">P5673_017285</name>
</gene>
<keyword evidence="4 6" id="KW-1015">Disulfide bond</keyword>
<keyword evidence="1 6" id="KW-0245">EGF-like domain</keyword>
<dbReference type="PROSITE" id="PS01186">
    <property type="entry name" value="EGF_2"/>
    <property type="match status" value="1"/>
</dbReference>
<dbReference type="GO" id="GO:0005509">
    <property type="term" value="F:calcium ion binding"/>
    <property type="evidence" value="ECO:0007669"/>
    <property type="project" value="InterPro"/>
</dbReference>
<accession>A0AAD9QG80</accession>
<dbReference type="FunFam" id="2.10.25.10:FF:000173">
    <property type="entry name" value="Neurogenic locus notch protein 2"/>
    <property type="match status" value="1"/>
</dbReference>
<dbReference type="InterPro" id="IPR001791">
    <property type="entry name" value="Laminin_G"/>
</dbReference>
<dbReference type="SUPFAM" id="SSF49899">
    <property type="entry name" value="Concanavalin A-like lectins/glucanases"/>
    <property type="match status" value="3"/>
</dbReference>
<dbReference type="PROSITE" id="PS50025">
    <property type="entry name" value="LAM_G_DOMAIN"/>
    <property type="match status" value="3"/>
</dbReference>
<organism evidence="10 11">
    <name type="scientific">Acropora cervicornis</name>
    <name type="common">Staghorn coral</name>
    <dbReference type="NCBI Taxonomy" id="6130"/>
    <lineage>
        <taxon>Eukaryota</taxon>
        <taxon>Metazoa</taxon>
        <taxon>Cnidaria</taxon>
        <taxon>Anthozoa</taxon>
        <taxon>Hexacorallia</taxon>
        <taxon>Scleractinia</taxon>
        <taxon>Astrocoeniina</taxon>
        <taxon>Acroporidae</taxon>
        <taxon>Acropora</taxon>
    </lineage>
</organism>
<feature type="domain" description="EGF-like" evidence="9">
    <location>
        <begin position="914"/>
        <end position="953"/>
    </location>
</feature>
<dbReference type="SMART" id="SM00181">
    <property type="entry name" value="EGF"/>
    <property type="match status" value="9"/>
</dbReference>
<dbReference type="Gene3D" id="2.10.25.10">
    <property type="entry name" value="Laminin"/>
    <property type="match status" value="7"/>
</dbReference>
<feature type="domain" description="Laminin G" evidence="8">
    <location>
        <begin position="1277"/>
        <end position="1463"/>
    </location>
</feature>
<keyword evidence="11" id="KW-1185">Reference proteome</keyword>
<feature type="domain" description="Laminin G" evidence="8">
    <location>
        <begin position="1001"/>
        <end position="1203"/>
    </location>
</feature>
<comment type="caution">
    <text evidence="6">Lacks conserved residue(s) required for the propagation of feature annotation.</text>
</comment>
<dbReference type="FunFam" id="2.10.25.10:FF:000118">
    <property type="entry name" value="protein delta homolog 2"/>
    <property type="match status" value="1"/>
</dbReference>
<dbReference type="InterPro" id="IPR013320">
    <property type="entry name" value="ConA-like_dom_sf"/>
</dbReference>
<dbReference type="SMART" id="SM00179">
    <property type="entry name" value="EGF_CA"/>
    <property type="match status" value="5"/>
</dbReference>
<keyword evidence="5" id="KW-0325">Glycoprotein</keyword>
<name>A0AAD9QG80_ACRCE</name>
<evidence type="ECO:0000256" key="3">
    <source>
        <dbReference type="ARBA" id="ARBA00022737"/>
    </source>
</evidence>